<proteinExistence type="predicted"/>
<gene>
    <name evidence="1" type="ORF">BN1723_007660</name>
</gene>
<protein>
    <submittedName>
        <fullName evidence="1">Uncharacterized protein</fullName>
    </submittedName>
</protein>
<sequence>ALSWLPAGVHSDTARHWRLWLELPWSERTFSQSRMAVTRLKIHVAVDSCFLCVSSSMRVQTLARTAHIF</sequence>
<reference evidence="2" key="1">
    <citation type="submission" date="2015-05" db="EMBL/GenBank/DDBJ databases">
        <authorList>
            <person name="Fogelqvist Johan"/>
        </authorList>
    </citation>
    <scope>NUCLEOTIDE SEQUENCE [LARGE SCALE GENOMIC DNA]</scope>
</reference>
<accession>A0A0G4NMR0</accession>
<feature type="non-terminal residue" evidence="1">
    <location>
        <position position="1"/>
    </location>
</feature>
<evidence type="ECO:0000313" key="1">
    <source>
        <dbReference type="EMBL" id="CRK47641.1"/>
    </source>
</evidence>
<organism evidence="1 2">
    <name type="scientific">Verticillium longisporum</name>
    <name type="common">Verticillium dahliae var. longisporum</name>
    <dbReference type="NCBI Taxonomy" id="100787"/>
    <lineage>
        <taxon>Eukaryota</taxon>
        <taxon>Fungi</taxon>
        <taxon>Dikarya</taxon>
        <taxon>Ascomycota</taxon>
        <taxon>Pezizomycotina</taxon>
        <taxon>Sordariomycetes</taxon>
        <taxon>Hypocreomycetidae</taxon>
        <taxon>Glomerellales</taxon>
        <taxon>Plectosphaerellaceae</taxon>
        <taxon>Verticillium</taxon>
    </lineage>
</organism>
<feature type="non-terminal residue" evidence="1">
    <location>
        <position position="69"/>
    </location>
</feature>
<dbReference type="EMBL" id="CVQI01036828">
    <property type="protein sequence ID" value="CRK47641.1"/>
    <property type="molecule type" value="Genomic_DNA"/>
</dbReference>
<dbReference type="Proteomes" id="UP000045706">
    <property type="component" value="Unassembled WGS sequence"/>
</dbReference>
<dbReference type="AlphaFoldDB" id="A0A0G4NMR0"/>
<name>A0A0G4NMR0_VERLO</name>
<evidence type="ECO:0000313" key="2">
    <source>
        <dbReference type="Proteomes" id="UP000045706"/>
    </source>
</evidence>